<comment type="similarity">
    <text evidence="1">Belongs to the RelE toxin family.</text>
</comment>
<comment type="caution">
    <text evidence="3">The sequence shown here is derived from an EMBL/GenBank/DDBJ whole genome shotgun (WGS) entry which is preliminary data.</text>
</comment>
<dbReference type="PANTHER" id="PTHR35601:SF1">
    <property type="entry name" value="TOXIN RELE"/>
    <property type="match status" value="1"/>
</dbReference>
<protein>
    <submittedName>
        <fullName evidence="3">Toxin RelG</fullName>
        <ecNumber evidence="3">3.1.-.-</ecNumber>
    </submittedName>
</protein>
<dbReference type="EC" id="3.1.-.-" evidence="3"/>
<organism evidence="3 4">
    <name type="scientific">Meiothermus taiwanensis</name>
    <dbReference type="NCBI Taxonomy" id="172827"/>
    <lineage>
        <taxon>Bacteria</taxon>
        <taxon>Thermotogati</taxon>
        <taxon>Deinococcota</taxon>
        <taxon>Deinococci</taxon>
        <taxon>Thermales</taxon>
        <taxon>Thermaceae</taxon>
        <taxon>Meiothermus</taxon>
    </lineage>
</organism>
<dbReference type="PANTHER" id="PTHR35601">
    <property type="entry name" value="TOXIN RELE"/>
    <property type="match status" value="1"/>
</dbReference>
<dbReference type="EMBL" id="QWKX01000110">
    <property type="protein sequence ID" value="RIH74517.1"/>
    <property type="molecule type" value="Genomic_DNA"/>
</dbReference>
<dbReference type="AlphaFoldDB" id="A0A399DRA8"/>
<dbReference type="NCBIfam" id="TIGR02385">
    <property type="entry name" value="RelE_StbE"/>
    <property type="match status" value="1"/>
</dbReference>
<sequence>MGYRIEFDPRAEKELAKLDREVARRIVRFLRERVALLDDPRSLGEALHGPELGRFWKYRVGDYRLICHIQDQRITVLVLRIGHRRDVYR</sequence>
<dbReference type="OrthoDB" id="9805098at2"/>
<dbReference type="SUPFAM" id="SSF143011">
    <property type="entry name" value="RelE-like"/>
    <property type="match status" value="1"/>
</dbReference>
<evidence type="ECO:0000313" key="3">
    <source>
        <dbReference type="EMBL" id="RIH74517.1"/>
    </source>
</evidence>
<keyword evidence="3" id="KW-0378">Hydrolase</keyword>
<accession>A0A399DRA8</accession>
<gene>
    <name evidence="3" type="primary">relG</name>
    <name evidence="3" type="ORF">Mcate_02690</name>
</gene>
<name>A0A399DRA8_9DEIN</name>
<dbReference type="Pfam" id="PF05016">
    <property type="entry name" value="ParE_toxin"/>
    <property type="match status" value="1"/>
</dbReference>
<evidence type="ECO:0000256" key="1">
    <source>
        <dbReference type="ARBA" id="ARBA00006226"/>
    </source>
</evidence>
<proteinExistence type="inferred from homology"/>
<dbReference type="RefSeq" id="WP_027886940.1">
    <property type="nucleotide sequence ID" value="NZ_JBHSXZ010000027.1"/>
</dbReference>
<evidence type="ECO:0000313" key="4">
    <source>
        <dbReference type="Proteomes" id="UP000266089"/>
    </source>
</evidence>
<dbReference type="GO" id="GO:0016787">
    <property type="term" value="F:hydrolase activity"/>
    <property type="evidence" value="ECO:0007669"/>
    <property type="project" value="UniProtKB-KW"/>
</dbReference>
<dbReference type="Gene3D" id="3.30.2310.20">
    <property type="entry name" value="RelE-like"/>
    <property type="match status" value="1"/>
</dbReference>
<evidence type="ECO:0000256" key="2">
    <source>
        <dbReference type="ARBA" id="ARBA00022649"/>
    </source>
</evidence>
<dbReference type="Proteomes" id="UP000266089">
    <property type="component" value="Unassembled WGS sequence"/>
</dbReference>
<reference evidence="3 4" key="1">
    <citation type="submission" date="2018-08" db="EMBL/GenBank/DDBJ databases">
        <title>Meiothermus cateniformans JCM 15151 genome sequencing project.</title>
        <authorList>
            <person name="Da Costa M.S."/>
            <person name="Albuquerque L."/>
            <person name="Raposo P."/>
            <person name="Froufe H.J.C."/>
            <person name="Barroso C.S."/>
            <person name="Egas C."/>
        </authorList>
    </citation>
    <scope>NUCLEOTIDE SEQUENCE [LARGE SCALE GENOMIC DNA]</scope>
    <source>
        <strain evidence="3 4">JCM 15151</strain>
    </source>
</reference>
<keyword evidence="2" id="KW-1277">Toxin-antitoxin system</keyword>
<dbReference type="InterPro" id="IPR035093">
    <property type="entry name" value="RelE/ParE_toxin_dom_sf"/>
</dbReference>
<dbReference type="InterPro" id="IPR007712">
    <property type="entry name" value="RelE/ParE_toxin"/>
</dbReference>